<feature type="compositionally biased region" description="Polar residues" evidence="1">
    <location>
        <begin position="306"/>
        <end position="324"/>
    </location>
</feature>
<evidence type="ECO:0000256" key="1">
    <source>
        <dbReference type="SAM" id="MobiDB-lite"/>
    </source>
</evidence>
<dbReference type="AlphaFoldDB" id="A0A1I8ISR4"/>
<protein>
    <submittedName>
        <fullName evidence="3">RING-type domain-containing protein</fullName>
    </submittedName>
</protein>
<dbReference type="WBParaSite" id="maker-uti_cns_0015851-snap-gene-0.2-mRNA-1">
    <property type="protein sequence ID" value="maker-uti_cns_0015851-snap-gene-0.2-mRNA-1"/>
    <property type="gene ID" value="maker-uti_cns_0015851-snap-gene-0.2"/>
</dbReference>
<name>A0A1I8ISR4_9PLAT</name>
<feature type="compositionally biased region" description="Low complexity" evidence="1">
    <location>
        <begin position="699"/>
        <end position="714"/>
    </location>
</feature>
<feature type="region of interest" description="Disordered" evidence="1">
    <location>
        <begin position="685"/>
        <end position="722"/>
    </location>
</feature>
<keyword evidence="2" id="KW-1185">Reference proteome</keyword>
<accession>A0A1I8ISR4</accession>
<evidence type="ECO:0000313" key="2">
    <source>
        <dbReference type="Proteomes" id="UP000095280"/>
    </source>
</evidence>
<sequence length="846" mass="92298">MTFGLATCEWPIRHVIRGSHRLTWKLDTRVTPCSVELLDIQQVSPSDYGHPVENFSVVTDQVGKPQLLGIPSWSREHSVITATLSAPSKDEHQETMASDQRNDLPSLRSPRGLHYSQQCDVLKTQSEPMGHLLSCHRLRGGDTQRNRRFSIHSNNGNGVAKLMPPLACRRTQDSYAEKAKIDSEELVLRYLHLMNDDKAGRRRDASCRVSFRAESFDSQSSTKSERCQFVIDLVDNLPETFIDDDLPPASIRGRLTSWSSESDNEDFVAEDDAVFFVENRSSEGRMKSEALVTAHEIAALRRALTSPKNENPRTNSPRSGQSRRSQVDAEHSGSAEHCKDGKSQRHRARFMAWARTKAAPPAECPGRRRQPADSRRNAEFALDLAVRLGADEMACELESPAAQQITWTWQASAAIECRVVDSLDADVEGGAQQASVRRIDLLFEEAKRASYTEPASSIPDVDDPVTPTVTCRLLLLGAAPSLASDKQKDGIGERVRQSQAHEGGVQVFDQDEIRLRQAAQDGVNRQTIKVNRRPADHKNCHQTDGQAVDSLGPVDARAASFGSCGGSDGLLMAQQVDLFASVLQRGGQKLVDSAVGHRDHNRWQREQQGQRGQSVAEAGGQLAVLAELQAQQAQAPVPVLYAQRAGQIGFRSVREDGLLSESSAELPPLAFKCRSVPEILNNSRAHSKGRLTLPPLARGAGEAPDQQQADGQGASVSPPVRQTAAGALSRWAAQLCSGSQAEAVLQADGSQGEHGDKGGRDADIVHRLAESVAELPTVLHRPQAGQRHHKHTDEEVAHGQVDEQRQQGSLGLAAHSAGRADQCGIRQGSHCTDQRVDGQHCPVKSA</sequence>
<feature type="region of interest" description="Disordered" evidence="1">
    <location>
        <begin position="84"/>
        <end position="110"/>
    </location>
</feature>
<feature type="region of interest" description="Disordered" evidence="1">
    <location>
        <begin position="594"/>
        <end position="615"/>
    </location>
</feature>
<organism evidence="2 3">
    <name type="scientific">Macrostomum lignano</name>
    <dbReference type="NCBI Taxonomy" id="282301"/>
    <lineage>
        <taxon>Eukaryota</taxon>
        <taxon>Metazoa</taxon>
        <taxon>Spiralia</taxon>
        <taxon>Lophotrochozoa</taxon>
        <taxon>Platyhelminthes</taxon>
        <taxon>Rhabditophora</taxon>
        <taxon>Macrostomorpha</taxon>
        <taxon>Macrostomida</taxon>
        <taxon>Macrostomidae</taxon>
        <taxon>Macrostomum</taxon>
    </lineage>
</organism>
<feature type="compositionally biased region" description="Low complexity" evidence="1">
    <location>
        <begin position="606"/>
        <end position="615"/>
    </location>
</feature>
<feature type="compositionally biased region" description="Basic and acidic residues" evidence="1">
    <location>
        <begin position="325"/>
        <end position="343"/>
    </location>
</feature>
<reference evidence="3" key="1">
    <citation type="submission" date="2016-11" db="UniProtKB">
        <authorList>
            <consortium name="WormBaseParasite"/>
        </authorList>
    </citation>
    <scope>IDENTIFICATION</scope>
</reference>
<dbReference type="Proteomes" id="UP000095280">
    <property type="component" value="Unplaced"/>
</dbReference>
<feature type="compositionally biased region" description="Basic and acidic residues" evidence="1">
    <location>
        <begin position="791"/>
        <end position="805"/>
    </location>
</feature>
<feature type="compositionally biased region" description="Basic and acidic residues" evidence="1">
    <location>
        <begin position="595"/>
        <end position="605"/>
    </location>
</feature>
<feature type="region of interest" description="Disordered" evidence="1">
    <location>
        <begin position="302"/>
        <end position="376"/>
    </location>
</feature>
<evidence type="ECO:0000313" key="3">
    <source>
        <dbReference type="WBParaSite" id="maker-uti_cns_0015851-snap-gene-0.2-mRNA-1"/>
    </source>
</evidence>
<proteinExistence type="predicted"/>
<feature type="region of interest" description="Disordered" evidence="1">
    <location>
        <begin position="781"/>
        <end position="819"/>
    </location>
</feature>